<dbReference type="SMART" id="SM00899">
    <property type="entry name" value="FeoA"/>
    <property type="match status" value="1"/>
</dbReference>
<dbReference type="InterPro" id="IPR052713">
    <property type="entry name" value="FeoA"/>
</dbReference>
<sequence length="75" mass="8431">MKIREMKTGTIGRVAGYSTDDRRYRQKLIQMGLVRGVEFKLERVAPLGDPVELRLQGGSLTLRKAEADALNVEEV</sequence>
<dbReference type="InterPro" id="IPR008988">
    <property type="entry name" value="Transcriptional_repressor_C"/>
</dbReference>
<evidence type="ECO:0000313" key="4">
    <source>
        <dbReference type="Proteomes" id="UP000464954"/>
    </source>
</evidence>
<feature type="domain" description="Ferrous iron transporter FeoA-like" evidence="2">
    <location>
        <begin position="1"/>
        <end position="74"/>
    </location>
</feature>
<dbReference type="PANTHER" id="PTHR42954">
    <property type="entry name" value="FE(2+) TRANSPORT PROTEIN A"/>
    <property type="match status" value="1"/>
</dbReference>
<dbReference type="KEGG" id="taer:GT409_02130"/>
<keyword evidence="1" id="KW-0408">Iron</keyword>
<dbReference type="Gene3D" id="2.30.30.90">
    <property type="match status" value="1"/>
</dbReference>
<dbReference type="InterPro" id="IPR007167">
    <property type="entry name" value="Fe-transptr_FeoA-like"/>
</dbReference>
<dbReference type="Pfam" id="PF04023">
    <property type="entry name" value="FeoA"/>
    <property type="match status" value="1"/>
</dbReference>
<evidence type="ECO:0000313" key="3">
    <source>
        <dbReference type="EMBL" id="QHI68302.1"/>
    </source>
</evidence>
<protein>
    <submittedName>
        <fullName evidence="3">Ferrous iron transport protein A</fullName>
    </submittedName>
</protein>
<dbReference type="GO" id="GO:0046914">
    <property type="term" value="F:transition metal ion binding"/>
    <property type="evidence" value="ECO:0007669"/>
    <property type="project" value="InterPro"/>
</dbReference>
<keyword evidence="4" id="KW-1185">Reference proteome</keyword>
<dbReference type="InterPro" id="IPR038157">
    <property type="entry name" value="FeoA_core_dom"/>
</dbReference>
<dbReference type="SUPFAM" id="SSF50037">
    <property type="entry name" value="C-terminal domain of transcriptional repressors"/>
    <property type="match status" value="1"/>
</dbReference>
<accession>A0A6P1M2G6</accession>
<evidence type="ECO:0000256" key="1">
    <source>
        <dbReference type="ARBA" id="ARBA00023004"/>
    </source>
</evidence>
<dbReference type="RefSeq" id="WP_160626491.1">
    <property type="nucleotide sequence ID" value="NZ_CP047593.1"/>
</dbReference>
<dbReference type="EMBL" id="CP047593">
    <property type="protein sequence ID" value="QHI68302.1"/>
    <property type="molecule type" value="Genomic_DNA"/>
</dbReference>
<reference evidence="3 4" key="1">
    <citation type="submission" date="2020-01" db="EMBL/GenBank/DDBJ databases">
        <title>Ponticoccus aerotolerans gen. nov., sp. nov., an anaerobic bacterium and proposal of Ponticoccusceae fam. nov., Ponticoccusles ord. nov. and Ponticoccuse classis nov. in the phylum Kiritimatiellaeota.</title>
        <authorList>
            <person name="Zhou L.Y."/>
            <person name="Du Z.J."/>
        </authorList>
    </citation>
    <scope>NUCLEOTIDE SEQUENCE [LARGE SCALE GENOMIC DNA]</scope>
    <source>
        <strain evidence="3 4">S-5007</strain>
    </source>
</reference>
<dbReference type="Proteomes" id="UP000464954">
    <property type="component" value="Chromosome"/>
</dbReference>
<dbReference type="AlphaFoldDB" id="A0A6P1M2G6"/>
<gene>
    <name evidence="3" type="ORF">GT409_02130</name>
</gene>
<name>A0A6P1M2G6_9BACT</name>
<evidence type="ECO:0000259" key="2">
    <source>
        <dbReference type="SMART" id="SM00899"/>
    </source>
</evidence>
<organism evidence="3 4">
    <name type="scientific">Tichowtungia aerotolerans</name>
    <dbReference type="NCBI Taxonomy" id="2697043"/>
    <lineage>
        <taxon>Bacteria</taxon>
        <taxon>Pseudomonadati</taxon>
        <taxon>Kiritimatiellota</taxon>
        <taxon>Tichowtungiia</taxon>
        <taxon>Tichowtungiales</taxon>
        <taxon>Tichowtungiaceae</taxon>
        <taxon>Tichowtungia</taxon>
    </lineage>
</organism>
<proteinExistence type="predicted"/>
<dbReference type="PANTHER" id="PTHR42954:SF2">
    <property type="entry name" value="FE(2+) TRANSPORT PROTEIN A"/>
    <property type="match status" value="1"/>
</dbReference>